<dbReference type="EMBL" id="DP000238">
    <property type="protein sequence ID" value="ABK77765.1"/>
    <property type="molecule type" value="Genomic_DNA"/>
</dbReference>
<keyword evidence="1" id="KW-0347">Helicase</keyword>
<protein>
    <submittedName>
        <fullName evidence="1">DNA repair helicase</fullName>
    </submittedName>
</protein>
<evidence type="ECO:0000313" key="2">
    <source>
        <dbReference type="Proteomes" id="UP000000758"/>
    </source>
</evidence>
<evidence type="ECO:0000313" key="1">
    <source>
        <dbReference type="EMBL" id="ABK77765.1"/>
    </source>
</evidence>
<dbReference type="EnsemblBacteria" id="ABK77765">
    <property type="protein sequence ID" value="ABK77765"/>
    <property type="gene ID" value="CENSYa_1137"/>
</dbReference>
<dbReference type="CDD" id="cd09179">
    <property type="entry name" value="PLDc_N_DEXD_a"/>
    <property type="match status" value="1"/>
</dbReference>
<gene>
    <name evidence="1" type="ordered locus">CENSYa_1137</name>
</gene>
<dbReference type="GO" id="GO:0004386">
    <property type="term" value="F:helicase activity"/>
    <property type="evidence" value="ECO:0007669"/>
    <property type="project" value="UniProtKB-KW"/>
</dbReference>
<dbReference type="STRING" id="414004.CENSYa_1137"/>
<keyword evidence="1" id="KW-0067">ATP-binding</keyword>
<dbReference type="PATRIC" id="fig|414004.10.peg.1035"/>
<sequence>MGLRDISIKEEYRSDRDDIVSEFFIPCLSNCIEYDRCIEYISLKSLTTLSMSFDNFTKKKAKLRIICGHRFNVSDLEFISRIFSEEGRSFRLGHSDIRDAKIKMLQEVVSNHQIDVKIAIPNSEEVVGSFSERVGIFIDEHDDVVAFTGTSNQTFNIHDRNFESVDVFTSWNDRSRVDTKVRNFEALWENRTKYVEVYDFHQAERGHMLKYSSEWAIEQ</sequence>
<keyword evidence="2" id="KW-1185">Reference proteome</keyword>
<dbReference type="HOGENOM" id="CLU_1264526_0_0_2"/>
<dbReference type="AlphaFoldDB" id="A0RWP8"/>
<reference evidence="1 2" key="1">
    <citation type="journal article" date="2006" name="Proc. Natl. Acad. Sci. U.S.A.">
        <title>Genomic analysis of the uncultivated marine crenarchaeote Cenarchaeum symbiosum.</title>
        <authorList>
            <person name="Hallam S.J."/>
            <person name="Konstantinidis K.T."/>
            <person name="Putnam N."/>
            <person name="Schleper C."/>
            <person name="Watanabe Y."/>
            <person name="Sugahara J."/>
            <person name="Preston C."/>
            <person name="de la Torre J."/>
            <person name="Richardson P.M."/>
            <person name="DeLong E.F."/>
        </authorList>
    </citation>
    <scope>NUCLEOTIDE SEQUENCE [LARGE SCALE GENOMIC DNA]</scope>
    <source>
        <strain evidence="2">A</strain>
    </source>
</reference>
<dbReference type="KEGG" id="csy:CENSYa_1137"/>
<dbReference type="Proteomes" id="UP000000758">
    <property type="component" value="Chromosome"/>
</dbReference>
<keyword evidence="1" id="KW-0378">Hydrolase</keyword>
<name>A0RWP8_CENSY</name>
<organism evidence="1 2">
    <name type="scientific">Cenarchaeum symbiosum (strain A)</name>
    <dbReference type="NCBI Taxonomy" id="414004"/>
    <lineage>
        <taxon>Archaea</taxon>
        <taxon>Nitrososphaerota</taxon>
        <taxon>Candidatus Cenarchaeales</taxon>
        <taxon>Candidatus Cenarchaeaceae</taxon>
        <taxon>Candidatus Cenarchaeum</taxon>
    </lineage>
</organism>
<proteinExistence type="predicted"/>
<keyword evidence="1" id="KW-0547">Nucleotide-binding</keyword>
<accession>A0RWP8</accession>